<keyword evidence="1" id="KW-1133">Transmembrane helix</keyword>
<reference evidence="3" key="1">
    <citation type="submission" date="2022-11" db="UniProtKB">
        <authorList>
            <consortium name="WormBaseParasite"/>
        </authorList>
    </citation>
    <scope>IDENTIFICATION</scope>
</reference>
<dbReference type="WBParaSite" id="jg25258">
    <property type="protein sequence ID" value="jg25258"/>
    <property type="gene ID" value="jg25258"/>
</dbReference>
<protein>
    <submittedName>
        <fullName evidence="3">Uncharacterized protein</fullName>
    </submittedName>
</protein>
<keyword evidence="2" id="KW-1185">Reference proteome</keyword>
<evidence type="ECO:0000313" key="3">
    <source>
        <dbReference type="WBParaSite" id="jg25258"/>
    </source>
</evidence>
<sequence length="201" mass="22560">MGYIVSACPFILWLLGRSLLPPPKSNQRRAYILSARSLKKPSSLLLRDKDYYYYWLLSVYGFSQIITTIIWFRGCLSTSQLKPNEGPACVLTECYKLFLFIFFAANSAKVKANQLCLIKVVVWIRLLVNGLLLIGQGMSSELWGVSTGTDLNCLLTASHKRVGCNSSFCVPEAKRQQLSSLFDCDLPALEEDVKKIQESAC</sequence>
<feature type="transmembrane region" description="Helical" evidence="1">
    <location>
        <begin position="51"/>
        <end position="72"/>
    </location>
</feature>
<evidence type="ECO:0000256" key="1">
    <source>
        <dbReference type="SAM" id="Phobius"/>
    </source>
</evidence>
<proteinExistence type="predicted"/>
<dbReference type="Proteomes" id="UP000887574">
    <property type="component" value="Unplaced"/>
</dbReference>
<keyword evidence="1" id="KW-0472">Membrane</keyword>
<organism evidence="2 3">
    <name type="scientific">Ditylenchus dipsaci</name>
    <dbReference type="NCBI Taxonomy" id="166011"/>
    <lineage>
        <taxon>Eukaryota</taxon>
        <taxon>Metazoa</taxon>
        <taxon>Ecdysozoa</taxon>
        <taxon>Nematoda</taxon>
        <taxon>Chromadorea</taxon>
        <taxon>Rhabditida</taxon>
        <taxon>Tylenchina</taxon>
        <taxon>Tylenchomorpha</taxon>
        <taxon>Sphaerularioidea</taxon>
        <taxon>Anguinidae</taxon>
        <taxon>Anguininae</taxon>
        <taxon>Ditylenchus</taxon>
    </lineage>
</organism>
<dbReference type="AlphaFoldDB" id="A0A915E0U4"/>
<accession>A0A915E0U4</accession>
<keyword evidence="1" id="KW-0812">Transmembrane</keyword>
<name>A0A915E0U4_9BILA</name>
<evidence type="ECO:0000313" key="2">
    <source>
        <dbReference type="Proteomes" id="UP000887574"/>
    </source>
</evidence>